<evidence type="ECO:0000256" key="10">
    <source>
        <dbReference type="ARBA" id="ARBA00023128"/>
    </source>
</evidence>
<dbReference type="EMBL" id="KL198004">
    <property type="protein sequence ID" value="KDQ33024.1"/>
    <property type="molecule type" value="Genomic_DNA"/>
</dbReference>
<dbReference type="GO" id="GO:0005743">
    <property type="term" value="C:mitochondrial inner membrane"/>
    <property type="evidence" value="ECO:0007669"/>
    <property type="project" value="UniProtKB-SubCell"/>
</dbReference>
<accession>A0A067NYP1</accession>
<keyword evidence="5" id="KW-0812">Transmembrane</keyword>
<reference evidence="13" key="1">
    <citation type="journal article" date="2014" name="Proc. Natl. Acad. Sci. U.S.A.">
        <title>Extensive sampling of basidiomycete genomes demonstrates inadequacy of the white-rot/brown-rot paradigm for wood decay fungi.</title>
        <authorList>
            <person name="Riley R."/>
            <person name="Salamov A.A."/>
            <person name="Brown D.W."/>
            <person name="Nagy L.G."/>
            <person name="Floudas D."/>
            <person name="Held B.W."/>
            <person name="Levasseur A."/>
            <person name="Lombard V."/>
            <person name="Morin E."/>
            <person name="Otillar R."/>
            <person name="Lindquist E.A."/>
            <person name="Sun H."/>
            <person name="LaButti K.M."/>
            <person name="Schmutz J."/>
            <person name="Jabbour D."/>
            <person name="Luo H."/>
            <person name="Baker S.E."/>
            <person name="Pisabarro A.G."/>
            <person name="Walton J.D."/>
            <person name="Blanchette R.A."/>
            <person name="Henrissat B."/>
            <person name="Martin F."/>
            <person name="Cullen D."/>
            <person name="Hibbett D.S."/>
            <person name="Grigoriev I.V."/>
        </authorList>
    </citation>
    <scope>NUCLEOTIDE SEQUENCE [LARGE SCALE GENOMIC DNA]</scope>
    <source>
        <strain evidence="13">PC15</strain>
    </source>
</reference>
<organism evidence="12 13">
    <name type="scientific">Pleurotus ostreatus (strain PC15)</name>
    <name type="common">Oyster mushroom</name>
    <dbReference type="NCBI Taxonomy" id="1137138"/>
    <lineage>
        <taxon>Eukaryota</taxon>
        <taxon>Fungi</taxon>
        <taxon>Dikarya</taxon>
        <taxon>Basidiomycota</taxon>
        <taxon>Agaricomycotina</taxon>
        <taxon>Agaricomycetes</taxon>
        <taxon>Agaricomycetidae</taxon>
        <taxon>Agaricales</taxon>
        <taxon>Pleurotineae</taxon>
        <taxon>Pleurotaceae</taxon>
        <taxon>Pleurotus</taxon>
    </lineage>
</organism>
<dbReference type="HOGENOM" id="CLU_033744_0_0_1"/>
<keyword evidence="8" id="KW-1133">Transmembrane helix</keyword>
<dbReference type="STRING" id="1137138.A0A067NYP1"/>
<dbReference type="Pfam" id="PF11711">
    <property type="entry name" value="Tim54"/>
    <property type="match status" value="1"/>
</dbReference>
<keyword evidence="11" id="KW-0472">Membrane</keyword>
<evidence type="ECO:0000256" key="6">
    <source>
        <dbReference type="ARBA" id="ARBA00022792"/>
    </source>
</evidence>
<keyword evidence="4" id="KW-0813">Transport</keyword>
<keyword evidence="7" id="KW-0653">Protein transport</keyword>
<gene>
    <name evidence="12" type="ORF">PLEOSDRAFT_1099008</name>
</gene>
<evidence type="ECO:0000256" key="5">
    <source>
        <dbReference type="ARBA" id="ARBA00022692"/>
    </source>
</evidence>
<dbReference type="AlphaFoldDB" id="A0A067NYP1"/>
<dbReference type="Proteomes" id="UP000027073">
    <property type="component" value="Unassembled WGS sequence"/>
</dbReference>
<evidence type="ECO:0000256" key="8">
    <source>
        <dbReference type="ARBA" id="ARBA00022989"/>
    </source>
</evidence>
<evidence type="ECO:0000256" key="3">
    <source>
        <dbReference type="ARBA" id="ARBA00020796"/>
    </source>
</evidence>
<dbReference type="VEuPathDB" id="FungiDB:PLEOSDRAFT_1099008"/>
<evidence type="ECO:0000256" key="2">
    <source>
        <dbReference type="ARBA" id="ARBA00006355"/>
    </source>
</evidence>
<keyword evidence="9" id="KW-0811">Translocation</keyword>
<keyword evidence="10" id="KW-0496">Mitochondrion</keyword>
<evidence type="ECO:0000256" key="4">
    <source>
        <dbReference type="ARBA" id="ARBA00022448"/>
    </source>
</evidence>
<evidence type="ECO:0000256" key="1">
    <source>
        <dbReference type="ARBA" id="ARBA00004434"/>
    </source>
</evidence>
<dbReference type="OrthoDB" id="5598305at2759"/>
<evidence type="ECO:0000313" key="12">
    <source>
        <dbReference type="EMBL" id="KDQ33024.1"/>
    </source>
</evidence>
<dbReference type="InterPro" id="IPR021056">
    <property type="entry name" value="Mt_import_IM_translocase_Tim54"/>
</dbReference>
<dbReference type="InParanoid" id="A0A067NYP1"/>
<comment type="similarity">
    <text evidence="2">Belongs to the TIM54 family.</text>
</comment>
<evidence type="ECO:0000256" key="7">
    <source>
        <dbReference type="ARBA" id="ARBA00022927"/>
    </source>
</evidence>
<sequence length="486" mass="55022">MSTPDADPKPSLKTGSSSSGIRTVLRYTGIPPSWLDKRPKLPSRNWLIFYTVTSSIAGLYIYDRQQCKRIRKEYVERVQYLAEEPINPMDLARKVTVYGAKWPGDEDYDVGIKYFRRFVKPILVAAAVDYEMITGKRHGEIANRVADGIKAHRRVDAGLDPRPEYNMAIPTLKSPEVQRQLELQGGIVLIGRPTFKEFMAGVTRGWTEGLQKVDQEEELAHLLENDGRFDEPEIDEDNVPMTDSASPTSIVPPKSAIFSPLQLQQRAPVPKPETSSSIPDALNAPPVTIPRLPPLLFVPFIDYIGIAQVPLMIWDFFNQRRYVKSGAEAAYRLVKQVTRPIDVPDTVAQPLFADITKEDEFISHGDLDFDKKVESYYKSSTSSIPSDIEKARKKYYDALPAKLAVARALARNERELTKEEVDNPPPTEVELRAERLKKELRWQKDLAGWDIIKPASKVAWDERLRDALRVFIDPPVDEVDIGVPTL</sequence>
<evidence type="ECO:0000256" key="9">
    <source>
        <dbReference type="ARBA" id="ARBA00023010"/>
    </source>
</evidence>
<keyword evidence="6" id="KW-0999">Mitochondrion inner membrane</keyword>
<comment type="subcellular location">
    <subcellularLocation>
        <location evidence="1">Mitochondrion inner membrane</location>
        <topology evidence="1">Single-pass membrane protein</topology>
    </subcellularLocation>
</comment>
<name>A0A067NYP1_PLEO1</name>
<evidence type="ECO:0000313" key="13">
    <source>
        <dbReference type="Proteomes" id="UP000027073"/>
    </source>
</evidence>
<dbReference type="GO" id="GO:0015031">
    <property type="term" value="P:protein transport"/>
    <property type="evidence" value="ECO:0007669"/>
    <property type="project" value="UniProtKB-KW"/>
</dbReference>
<proteinExistence type="inferred from homology"/>
<evidence type="ECO:0000256" key="11">
    <source>
        <dbReference type="ARBA" id="ARBA00023136"/>
    </source>
</evidence>
<protein>
    <recommendedName>
        <fullName evidence="3">Mitochondrial import inner membrane translocase subunit TIM54</fullName>
    </recommendedName>
</protein>